<name>A0ABQ5ZDP0_9HYPH</name>
<organism evidence="1 2">
    <name type="scientific">Shinella yambaruensis</name>
    <dbReference type="NCBI Taxonomy" id="415996"/>
    <lineage>
        <taxon>Bacteria</taxon>
        <taxon>Pseudomonadati</taxon>
        <taxon>Pseudomonadota</taxon>
        <taxon>Alphaproteobacteria</taxon>
        <taxon>Hyphomicrobiales</taxon>
        <taxon>Rhizobiaceae</taxon>
        <taxon>Shinella</taxon>
    </lineage>
</organism>
<dbReference type="RefSeq" id="WP_244765897.1">
    <property type="nucleotide sequence ID" value="NZ_BSOP01000005.1"/>
</dbReference>
<evidence type="ECO:0000313" key="1">
    <source>
        <dbReference type="EMBL" id="GLR49730.1"/>
    </source>
</evidence>
<accession>A0ABQ5ZDP0</accession>
<dbReference type="Proteomes" id="UP001156702">
    <property type="component" value="Unassembled WGS sequence"/>
</dbReference>
<reference evidence="2" key="1">
    <citation type="journal article" date="2019" name="Int. J. Syst. Evol. Microbiol.">
        <title>The Global Catalogue of Microorganisms (GCM) 10K type strain sequencing project: providing services to taxonomists for standard genome sequencing and annotation.</title>
        <authorList>
            <consortium name="The Broad Institute Genomics Platform"/>
            <consortium name="The Broad Institute Genome Sequencing Center for Infectious Disease"/>
            <person name="Wu L."/>
            <person name="Ma J."/>
        </authorList>
    </citation>
    <scope>NUCLEOTIDE SEQUENCE [LARGE SCALE GENOMIC DNA]</scope>
    <source>
        <strain evidence="2">NBRC 102122</strain>
    </source>
</reference>
<sequence>MTTISLSKPISNGAKTVSSLTWRTIKLGDYPVILTACSSLAQGQLGAFSEDLLNLLAHFSGLPRSAVDEIDEVDGQPVLDSLADHLAAHMAKLKN</sequence>
<gene>
    <name evidence="1" type="ORF">GCM10007923_09350</name>
</gene>
<dbReference type="EMBL" id="BSOP01000005">
    <property type="protein sequence ID" value="GLR49730.1"/>
    <property type="molecule type" value="Genomic_DNA"/>
</dbReference>
<evidence type="ECO:0008006" key="3">
    <source>
        <dbReference type="Google" id="ProtNLM"/>
    </source>
</evidence>
<comment type="caution">
    <text evidence="1">The sequence shown here is derived from an EMBL/GenBank/DDBJ whole genome shotgun (WGS) entry which is preliminary data.</text>
</comment>
<evidence type="ECO:0000313" key="2">
    <source>
        <dbReference type="Proteomes" id="UP001156702"/>
    </source>
</evidence>
<proteinExistence type="predicted"/>
<protein>
    <recommendedName>
        <fullName evidence="3">Tail assembly chaperone E/41/14-like protein</fullName>
    </recommendedName>
</protein>
<keyword evidence="2" id="KW-1185">Reference proteome</keyword>